<sequence length="155" mass="17727">MELKFYKIKKIKLVLFLLAIVSIGSCQKNKEDQTSKEANEINSVSEKNTETAAEVSLNKGQLWVANPETTDGITILQKIILESGEEESALILKEKLKSEFAMIFKKCTMKGEAHIQLHNYLIPLKLKIDNLEDSNKAEIKKEILTHLEQYKLFFI</sequence>
<name>A0ABZ2UAZ0_9FLAO</name>
<feature type="signal peptide" evidence="1">
    <location>
        <begin position="1"/>
        <end position="27"/>
    </location>
</feature>
<proteinExistence type="predicted"/>
<accession>A0ABZ2UAZ0</accession>
<evidence type="ECO:0000256" key="1">
    <source>
        <dbReference type="SAM" id="SignalP"/>
    </source>
</evidence>
<evidence type="ECO:0008006" key="4">
    <source>
        <dbReference type="Google" id="ProtNLM"/>
    </source>
</evidence>
<reference evidence="2 3" key="1">
    <citation type="submission" date="2024-03" db="EMBL/GenBank/DDBJ databases">
        <title>Flavobacterium soyae.</title>
        <authorList>
            <person name="Zheng W."/>
        </authorList>
    </citation>
    <scope>NUCLEOTIDE SEQUENCE [LARGE SCALE GENOMIC DNA]</scope>
    <source>
        <strain evidence="2 3">55</strain>
    </source>
</reference>
<dbReference type="PROSITE" id="PS51257">
    <property type="entry name" value="PROKAR_LIPOPROTEIN"/>
    <property type="match status" value="1"/>
</dbReference>
<evidence type="ECO:0000313" key="3">
    <source>
        <dbReference type="Proteomes" id="UP001623852"/>
    </source>
</evidence>
<keyword evidence="1" id="KW-0732">Signal</keyword>
<organism evidence="2 3">
    <name type="scientific">Flavobacterium soyae</name>
    <dbReference type="NCBI Taxonomy" id="2903098"/>
    <lineage>
        <taxon>Bacteria</taxon>
        <taxon>Pseudomonadati</taxon>
        <taxon>Bacteroidota</taxon>
        <taxon>Flavobacteriia</taxon>
        <taxon>Flavobacteriales</taxon>
        <taxon>Flavobacteriaceae</taxon>
        <taxon>Flavobacterium</taxon>
    </lineage>
</organism>
<dbReference type="RefSeq" id="WP_406843450.1">
    <property type="nucleotide sequence ID" value="NZ_CP150845.1"/>
</dbReference>
<gene>
    <name evidence="2" type="ORF">AABD74_15370</name>
</gene>
<feature type="chain" id="PRO_5046096039" description="Lipoprotein" evidence="1">
    <location>
        <begin position="28"/>
        <end position="155"/>
    </location>
</feature>
<keyword evidence="3" id="KW-1185">Reference proteome</keyword>
<protein>
    <recommendedName>
        <fullName evidence="4">Lipoprotein</fullName>
    </recommendedName>
</protein>
<dbReference type="Proteomes" id="UP001623852">
    <property type="component" value="Chromosome"/>
</dbReference>
<dbReference type="EMBL" id="CP150845">
    <property type="protein sequence ID" value="WYZ18542.1"/>
    <property type="molecule type" value="Genomic_DNA"/>
</dbReference>
<evidence type="ECO:0000313" key="2">
    <source>
        <dbReference type="EMBL" id="WYZ18542.1"/>
    </source>
</evidence>